<dbReference type="Pfam" id="PF13191">
    <property type="entry name" value="AAA_16"/>
    <property type="match status" value="1"/>
</dbReference>
<proteinExistence type="predicted"/>
<dbReference type="Pfam" id="PF00211">
    <property type="entry name" value="Guanylate_cyc"/>
    <property type="match status" value="1"/>
</dbReference>
<dbReference type="RefSeq" id="WP_155094225.1">
    <property type="nucleotide sequence ID" value="NZ_WMIE01000001.1"/>
</dbReference>
<dbReference type="GO" id="GO:0005524">
    <property type="term" value="F:ATP binding"/>
    <property type="evidence" value="ECO:0007669"/>
    <property type="project" value="UniProtKB-KW"/>
</dbReference>
<dbReference type="InterPro" id="IPR027417">
    <property type="entry name" value="P-loop_NTPase"/>
</dbReference>
<dbReference type="CDD" id="cd07302">
    <property type="entry name" value="CHD"/>
    <property type="match status" value="1"/>
</dbReference>
<evidence type="ECO:0000259" key="3">
    <source>
        <dbReference type="PROSITE" id="PS50125"/>
    </source>
</evidence>
<dbReference type="OrthoDB" id="341967at2"/>
<dbReference type="SMART" id="SM00044">
    <property type="entry name" value="CYCc"/>
    <property type="match status" value="1"/>
</dbReference>
<dbReference type="Proteomes" id="UP000478183">
    <property type="component" value="Unassembled WGS sequence"/>
</dbReference>
<organism evidence="4 5">
    <name type="scientific">Paracoccus aestuariivivens</name>
    <dbReference type="NCBI Taxonomy" id="1820333"/>
    <lineage>
        <taxon>Bacteria</taxon>
        <taxon>Pseudomonadati</taxon>
        <taxon>Pseudomonadota</taxon>
        <taxon>Alphaproteobacteria</taxon>
        <taxon>Rhodobacterales</taxon>
        <taxon>Paracoccaceae</taxon>
        <taxon>Paracoccus</taxon>
    </lineage>
</organism>
<dbReference type="PANTHER" id="PTHR16305:SF28">
    <property type="entry name" value="GUANYLATE CYCLASE DOMAIN-CONTAINING PROTEIN"/>
    <property type="match status" value="1"/>
</dbReference>
<dbReference type="InterPro" id="IPR001054">
    <property type="entry name" value="A/G_cyclase"/>
</dbReference>
<dbReference type="GO" id="GO:0005737">
    <property type="term" value="C:cytoplasm"/>
    <property type="evidence" value="ECO:0007669"/>
    <property type="project" value="TreeGrafter"/>
</dbReference>
<dbReference type="GO" id="GO:0004016">
    <property type="term" value="F:adenylate cyclase activity"/>
    <property type="evidence" value="ECO:0007669"/>
    <property type="project" value="TreeGrafter"/>
</dbReference>
<dbReference type="InterPro" id="IPR011990">
    <property type="entry name" value="TPR-like_helical_dom_sf"/>
</dbReference>
<dbReference type="PANTHER" id="PTHR16305">
    <property type="entry name" value="TESTICULAR SOLUBLE ADENYLYL CYCLASE"/>
    <property type="match status" value="1"/>
</dbReference>
<dbReference type="GO" id="GO:0035556">
    <property type="term" value="P:intracellular signal transduction"/>
    <property type="evidence" value="ECO:0007669"/>
    <property type="project" value="InterPro"/>
</dbReference>
<dbReference type="EMBL" id="WMIE01000001">
    <property type="protein sequence ID" value="MTH76891.1"/>
    <property type="molecule type" value="Genomic_DNA"/>
</dbReference>
<protein>
    <submittedName>
        <fullName evidence="4">AAA family ATPase</fullName>
    </submittedName>
</protein>
<keyword evidence="1" id="KW-0547">Nucleotide-binding</keyword>
<dbReference type="PROSITE" id="PS50125">
    <property type="entry name" value="GUANYLATE_CYCLASE_2"/>
    <property type="match status" value="1"/>
</dbReference>
<dbReference type="SUPFAM" id="SSF55073">
    <property type="entry name" value="Nucleotide cyclase"/>
    <property type="match status" value="1"/>
</dbReference>
<dbReference type="AlphaFoldDB" id="A0A6L6JA87"/>
<dbReference type="SUPFAM" id="SSF48452">
    <property type="entry name" value="TPR-like"/>
    <property type="match status" value="1"/>
</dbReference>
<evidence type="ECO:0000256" key="2">
    <source>
        <dbReference type="ARBA" id="ARBA00022840"/>
    </source>
</evidence>
<dbReference type="InterPro" id="IPR041664">
    <property type="entry name" value="AAA_16"/>
</dbReference>
<dbReference type="InterPro" id="IPR029787">
    <property type="entry name" value="Nucleotide_cyclase"/>
</dbReference>
<keyword evidence="5" id="KW-1185">Reference proteome</keyword>
<gene>
    <name evidence="4" type="ORF">GL286_04020</name>
</gene>
<dbReference type="Gene3D" id="1.25.40.10">
    <property type="entry name" value="Tetratricopeptide repeat domain"/>
    <property type="match status" value="1"/>
</dbReference>
<reference evidence="4 5" key="1">
    <citation type="submission" date="2019-11" db="EMBL/GenBank/DDBJ databases">
        <authorList>
            <person name="Dong K."/>
        </authorList>
    </citation>
    <scope>NUCLEOTIDE SEQUENCE [LARGE SCALE GENOMIC DNA]</scope>
    <source>
        <strain evidence="4 5">NBRC 111993</strain>
    </source>
</reference>
<dbReference type="GO" id="GO:0009190">
    <property type="term" value="P:cyclic nucleotide biosynthetic process"/>
    <property type="evidence" value="ECO:0007669"/>
    <property type="project" value="InterPro"/>
</dbReference>
<sequence length="1001" mass="107337">MSIKTEAPNPELTTTGPFQAEHRGISVLFADLVGSTDHVEALGPEAYADLLRSFHGLCNHAIRKHNGTVAQYLGDGILVYFGYPYAGEDDAARAIDAALEIFAALSARAKTASIQIQSRIGIATGSALIQTGAKDIGANAVGTCINKAARLEALAEPGTILICDDTRKLVGELFQLRQFGRHPLKGLKGEHTIFRAEKRRTGIATRFTALRGRRRHGLIGRQAEMQALGAHFEAARTGHGRGVVIVADPGIGKSSLVTEFLESGPVSAVTSFVLQCAPEQRDTPLHPIRQYLEWVAGANKHDNAAARHAKLERLFSAIWGAKGEDLTMLLDLLSPLGSGIEADRNDSVPLRRQRSFELLCRMIFQTASARGAMVVVFEDAQWLDPSSAQLLQCLLEMVPPHPALVLVTTRREPPYGGGMSGAGALIALDRLGDADARVLARSAHGTAQLSEQQFALLIEKSDGVPLYIEEYGDMLAAAGPAGIREAAVPLTIGGLVQSKFDRLDRNARRFAQAGSAIGRTFRAGLIQSINDGGDISAPIAMLEAQKIITQRDGADEGLELSFSHALIRDAIYASLGRDERLRLHGAIADFYLSQGGGMEVAEHVLAGHLARAGRPRDAIERFLGAALQAAGEGAAGEALAHLEAALASVDALPSGDERDLLELRIRAVQGPTQMVTGGPGNPVFGATQARAMNLLDRLDLHRSMVPVIYNTALHAWATADLARAMRISDAISGIEAESPDDASYMAAHTMRGLVAWHQGRNDLAEASLRATVERHRPELHRDLYSVFLKEFGVFSLFYLGLTKTVQGDALAGAEAARRAAVLGAQMGFPHARGFGLLAKFNTAMLRGDVEQAASGSAEARDFALRQGFPEFAAMAQFVRGWCQVRQGKPTDGIADMEAGFQNWAATGFSCWQAIFAAILGRDLVTVGRVNDAETLIARFMTNIDQSGENQARAPLLLARAELLRALRQSDQARSVAAEALHLAKAQGAHLWADMIAESFSD</sequence>
<dbReference type="SUPFAM" id="SSF52540">
    <property type="entry name" value="P-loop containing nucleoside triphosphate hydrolases"/>
    <property type="match status" value="1"/>
</dbReference>
<evidence type="ECO:0000313" key="4">
    <source>
        <dbReference type="EMBL" id="MTH76891.1"/>
    </source>
</evidence>
<feature type="domain" description="Guanylate cyclase" evidence="3">
    <location>
        <begin position="26"/>
        <end position="152"/>
    </location>
</feature>
<dbReference type="Gene3D" id="3.30.70.1230">
    <property type="entry name" value="Nucleotide cyclase"/>
    <property type="match status" value="1"/>
</dbReference>
<evidence type="ECO:0000256" key="1">
    <source>
        <dbReference type="ARBA" id="ARBA00022741"/>
    </source>
</evidence>
<dbReference type="Gene3D" id="3.40.50.300">
    <property type="entry name" value="P-loop containing nucleotide triphosphate hydrolases"/>
    <property type="match status" value="1"/>
</dbReference>
<comment type="caution">
    <text evidence="4">The sequence shown here is derived from an EMBL/GenBank/DDBJ whole genome shotgun (WGS) entry which is preliminary data.</text>
</comment>
<accession>A0A6L6JA87</accession>
<keyword evidence="2" id="KW-0067">ATP-binding</keyword>
<evidence type="ECO:0000313" key="5">
    <source>
        <dbReference type="Proteomes" id="UP000478183"/>
    </source>
</evidence>
<name>A0A6L6JA87_9RHOB</name>